<dbReference type="InterPro" id="IPR011009">
    <property type="entry name" value="Kinase-like_dom_sf"/>
</dbReference>
<feature type="region of interest" description="Disordered" evidence="1">
    <location>
        <begin position="90"/>
        <end position="128"/>
    </location>
</feature>
<sequence length="772" mass="78340">MRWELPQDGCTNDTSAPVLSRCWAAKRAYVDIGAYGAAFGASGTFERTNYLVHAIDVDLLCTAIMDYDCVNRYGPLGCYQYRFPRASRSAPSTASDAAGGPAAGGNGSEVLKASGGDVGDGGGGGGGGGQDQTALLAGLLAGVLGGVTLLVAAAWAALRGCSACGLQPLWQPRPGGGDKGEGTPDGAAPDAAAPFPDSKHGPSSEAGAGLFDPSIQGAKPRSSELGGRDGTSTSGTLGQGLSPVDPVGPITELTPQRPDLQLLRSGGGSNVAGASDGGVGGEENAGRRVAVKVVSDAHQFGGPGESLIRSFAQEVEVLGRCTHPNVVRLLAACLTPPRLCLVMELMETSLDRVLYGKPESTPLPLPTVLHISLEVAKGLEYLHPTITHRDLKPGNVLLNDPHSPRPTVKLADFGLSRLRSTVVPTVTPDAGTPAYLSPEGFDAANYVITHQADMYSLAVLVWEMLAGSKPWQGCSLYEVAHALTTRGARLPLDSLPEARCPPRLRALLQQCWERDPRRRPAAAEAVKALALALLAHRALLRGGSHDAPPLPSPNPAGGERLRSLACGWDGGLPSPGLLGGGLPSPLGAQTGAWLRSPASGGSGEMTAVRVADLRRAEGVPAQDDGGWSDSALQLTRMSESAPCMRSSTAAAGGAARSALPAAGLGTAAALSPGSLAEAGGPSGAATVKAARQADGPHHESHGSPLSPAAGPLAGTRAAGGLDSAAADGGAAWALPQGCDQAVRARATHMEYLSYSNLVASASNSMAPDDGAA</sequence>
<dbReference type="InterPro" id="IPR000719">
    <property type="entry name" value="Prot_kinase_dom"/>
</dbReference>
<protein>
    <recommendedName>
        <fullName evidence="3">Protein kinase domain-containing protein</fullName>
    </recommendedName>
</protein>
<dbReference type="GO" id="GO:0005524">
    <property type="term" value="F:ATP binding"/>
    <property type="evidence" value="ECO:0007669"/>
    <property type="project" value="InterPro"/>
</dbReference>
<keyword evidence="2" id="KW-0472">Membrane</keyword>
<dbReference type="SUPFAM" id="SSF56112">
    <property type="entry name" value="Protein kinase-like (PK-like)"/>
    <property type="match status" value="1"/>
</dbReference>
<feature type="compositionally biased region" description="Low complexity" evidence="1">
    <location>
        <begin position="184"/>
        <end position="196"/>
    </location>
</feature>
<dbReference type="PROSITE" id="PS50011">
    <property type="entry name" value="PROTEIN_KINASE_DOM"/>
    <property type="match status" value="1"/>
</dbReference>
<organism evidence="4 5">
    <name type="scientific">Edaphochlamys debaryana</name>
    <dbReference type="NCBI Taxonomy" id="47281"/>
    <lineage>
        <taxon>Eukaryota</taxon>
        <taxon>Viridiplantae</taxon>
        <taxon>Chlorophyta</taxon>
        <taxon>core chlorophytes</taxon>
        <taxon>Chlorophyceae</taxon>
        <taxon>CS clade</taxon>
        <taxon>Chlamydomonadales</taxon>
        <taxon>Chlamydomonadales incertae sedis</taxon>
        <taxon>Edaphochlamys</taxon>
    </lineage>
</organism>
<evidence type="ECO:0000259" key="3">
    <source>
        <dbReference type="PROSITE" id="PS50011"/>
    </source>
</evidence>
<accession>A0A836BRX0</accession>
<feature type="compositionally biased region" description="Low complexity" evidence="1">
    <location>
        <begin position="230"/>
        <end position="242"/>
    </location>
</feature>
<evidence type="ECO:0000256" key="2">
    <source>
        <dbReference type="SAM" id="Phobius"/>
    </source>
</evidence>
<dbReference type="OrthoDB" id="536504at2759"/>
<dbReference type="Gene3D" id="1.10.510.10">
    <property type="entry name" value="Transferase(Phosphotransferase) domain 1"/>
    <property type="match status" value="1"/>
</dbReference>
<comment type="caution">
    <text evidence="4">The sequence shown here is derived from an EMBL/GenBank/DDBJ whole genome shotgun (WGS) entry which is preliminary data.</text>
</comment>
<evidence type="ECO:0000256" key="1">
    <source>
        <dbReference type="SAM" id="MobiDB-lite"/>
    </source>
</evidence>
<feature type="compositionally biased region" description="Gly residues" evidence="1">
    <location>
        <begin position="116"/>
        <end position="128"/>
    </location>
</feature>
<feature type="transmembrane region" description="Helical" evidence="2">
    <location>
        <begin position="134"/>
        <end position="158"/>
    </location>
</feature>
<keyword evidence="2" id="KW-1133">Transmembrane helix</keyword>
<reference evidence="4" key="1">
    <citation type="journal article" date="2020" name="bioRxiv">
        <title>Comparative genomics of Chlamydomonas.</title>
        <authorList>
            <person name="Craig R.J."/>
            <person name="Hasan A.R."/>
            <person name="Ness R.W."/>
            <person name="Keightley P.D."/>
        </authorList>
    </citation>
    <scope>NUCLEOTIDE SEQUENCE</scope>
    <source>
        <strain evidence="4">CCAP 11/70</strain>
    </source>
</reference>
<dbReference type="InterPro" id="IPR001245">
    <property type="entry name" value="Ser-Thr/Tyr_kinase_cat_dom"/>
</dbReference>
<dbReference type="Proteomes" id="UP000612055">
    <property type="component" value="Unassembled WGS sequence"/>
</dbReference>
<name>A0A836BRX0_9CHLO</name>
<keyword evidence="2" id="KW-0812">Transmembrane</keyword>
<dbReference type="Pfam" id="PF07714">
    <property type="entry name" value="PK_Tyr_Ser-Thr"/>
    <property type="match status" value="1"/>
</dbReference>
<feature type="region of interest" description="Disordered" evidence="1">
    <location>
        <begin position="172"/>
        <end position="283"/>
    </location>
</feature>
<dbReference type="GO" id="GO:0004674">
    <property type="term" value="F:protein serine/threonine kinase activity"/>
    <property type="evidence" value="ECO:0007669"/>
    <property type="project" value="TreeGrafter"/>
</dbReference>
<dbReference type="AlphaFoldDB" id="A0A836BRX0"/>
<feature type="compositionally biased region" description="Gly residues" evidence="1">
    <location>
        <begin position="265"/>
        <end position="283"/>
    </location>
</feature>
<dbReference type="EMBL" id="JAEHOE010000109">
    <property type="protein sequence ID" value="KAG2486625.1"/>
    <property type="molecule type" value="Genomic_DNA"/>
</dbReference>
<proteinExistence type="predicted"/>
<keyword evidence="5" id="KW-1185">Reference proteome</keyword>
<dbReference type="PROSITE" id="PS00108">
    <property type="entry name" value="PROTEIN_KINASE_ST"/>
    <property type="match status" value="1"/>
</dbReference>
<feature type="compositionally biased region" description="Low complexity" evidence="1">
    <location>
        <begin position="90"/>
        <end position="100"/>
    </location>
</feature>
<feature type="domain" description="Protein kinase" evidence="3">
    <location>
        <begin position="257"/>
        <end position="539"/>
    </location>
</feature>
<dbReference type="SMART" id="SM00220">
    <property type="entry name" value="S_TKc"/>
    <property type="match status" value="1"/>
</dbReference>
<dbReference type="PANTHER" id="PTHR44329:SF289">
    <property type="entry name" value="SERINE_THREONINE-PROTEIN KINASE VIK"/>
    <property type="match status" value="1"/>
</dbReference>
<dbReference type="PANTHER" id="PTHR44329">
    <property type="entry name" value="SERINE/THREONINE-PROTEIN KINASE TNNI3K-RELATED"/>
    <property type="match status" value="1"/>
</dbReference>
<evidence type="ECO:0000313" key="4">
    <source>
        <dbReference type="EMBL" id="KAG2486625.1"/>
    </source>
</evidence>
<feature type="region of interest" description="Disordered" evidence="1">
    <location>
        <begin position="677"/>
        <end position="716"/>
    </location>
</feature>
<dbReference type="InterPro" id="IPR008271">
    <property type="entry name" value="Ser/Thr_kinase_AS"/>
</dbReference>
<gene>
    <name evidence="4" type="ORF">HYH03_014682</name>
</gene>
<evidence type="ECO:0000313" key="5">
    <source>
        <dbReference type="Proteomes" id="UP000612055"/>
    </source>
</evidence>
<dbReference type="InterPro" id="IPR051681">
    <property type="entry name" value="Ser/Thr_Kinases-Pseudokinases"/>
</dbReference>